<reference evidence="1 2" key="2">
    <citation type="journal article" date="2017" name="Front. Plant Sci.">
        <title>Gene Classification and Mining of Molecular Markers Useful in Red Clover (Trifolium pratense) Breeding.</title>
        <authorList>
            <person name="Istvanek J."/>
            <person name="Dluhosova J."/>
            <person name="Dluhos P."/>
            <person name="Patkova L."/>
            <person name="Nedelnik J."/>
            <person name="Repkova J."/>
        </authorList>
    </citation>
    <scope>NUCLEOTIDE SEQUENCE [LARGE SCALE GENOMIC DNA]</scope>
    <source>
        <strain evidence="2">cv. Tatra</strain>
        <tissue evidence="1">Young leaves</tissue>
    </source>
</reference>
<gene>
    <name evidence="1" type="ORF">L195_g061216</name>
</gene>
<evidence type="ECO:0000313" key="2">
    <source>
        <dbReference type="Proteomes" id="UP000236291"/>
    </source>
</evidence>
<proteinExistence type="predicted"/>
<sequence>MMNTKKFDNGVPR</sequence>
<feature type="non-terminal residue" evidence="1">
    <location>
        <position position="13"/>
    </location>
</feature>
<dbReference type="EMBL" id="ASHM01148960">
    <property type="protein sequence ID" value="PNX62586.1"/>
    <property type="molecule type" value="Genomic_DNA"/>
</dbReference>
<name>A0A2K3K8I0_TRIPR</name>
<reference evidence="1 2" key="1">
    <citation type="journal article" date="2014" name="Am. J. Bot.">
        <title>Genome assembly and annotation for red clover (Trifolium pratense; Fabaceae).</title>
        <authorList>
            <person name="Istvanek J."/>
            <person name="Jaros M."/>
            <person name="Krenek A."/>
            <person name="Repkova J."/>
        </authorList>
    </citation>
    <scope>NUCLEOTIDE SEQUENCE [LARGE SCALE GENOMIC DNA]</scope>
    <source>
        <strain evidence="2">cv. Tatra</strain>
        <tissue evidence="1">Young leaves</tissue>
    </source>
</reference>
<evidence type="ECO:0000313" key="1">
    <source>
        <dbReference type="EMBL" id="PNX62586.1"/>
    </source>
</evidence>
<accession>A0A2K3K8I0</accession>
<organism evidence="1 2">
    <name type="scientific">Trifolium pratense</name>
    <name type="common">Red clover</name>
    <dbReference type="NCBI Taxonomy" id="57577"/>
    <lineage>
        <taxon>Eukaryota</taxon>
        <taxon>Viridiplantae</taxon>
        <taxon>Streptophyta</taxon>
        <taxon>Embryophyta</taxon>
        <taxon>Tracheophyta</taxon>
        <taxon>Spermatophyta</taxon>
        <taxon>Magnoliopsida</taxon>
        <taxon>eudicotyledons</taxon>
        <taxon>Gunneridae</taxon>
        <taxon>Pentapetalae</taxon>
        <taxon>rosids</taxon>
        <taxon>fabids</taxon>
        <taxon>Fabales</taxon>
        <taxon>Fabaceae</taxon>
        <taxon>Papilionoideae</taxon>
        <taxon>50 kb inversion clade</taxon>
        <taxon>NPAAA clade</taxon>
        <taxon>Hologalegina</taxon>
        <taxon>IRL clade</taxon>
        <taxon>Trifolieae</taxon>
        <taxon>Trifolium</taxon>
    </lineage>
</organism>
<comment type="caution">
    <text evidence="1">The sequence shown here is derived from an EMBL/GenBank/DDBJ whole genome shotgun (WGS) entry which is preliminary data.</text>
</comment>
<dbReference type="Proteomes" id="UP000236291">
    <property type="component" value="Unassembled WGS sequence"/>
</dbReference>
<protein>
    <submittedName>
        <fullName evidence="1">Uncharacterized protein</fullName>
    </submittedName>
</protein>